<dbReference type="Pfam" id="PF01695">
    <property type="entry name" value="IstB_IS21"/>
    <property type="match status" value="1"/>
</dbReference>
<dbReference type="InterPro" id="IPR009928">
    <property type="entry name" value="DnaI_N"/>
</dbReference>
<dbReference type="InterPro" id="IPR002611">
    <property type="entry name" value="IstB_ATP-bd"/>
</dbReference>
<dbReference type="Pfam" id="PF07319">
    <property type="entry name" value="DnaI_N"/>
    <property type="match status" value="1"/>
</dbReference>
<organism evidence="3 4">
    <name type="scientific">Streptococcus zalophi</name>
    <dbReference type="NCBI Taxonomy" id="640031"/>
    <lineage>
        <taxon>Bacteria</taxon>
        <taxon>Bacillati</taxon>
        <taxon>Bacillota</taxon>
        <taxon>Bacilli</taxon>
        <taxon>Lactobacillales</taxon>
        <taxon>Streptococcaceae</taxon>
        <taxon>Streptococcus</taxon>
    </lineage>
</organism>
<keyword evidence="4" id="KW-1185">Reference proteome</keyword>
<dbReference type="PANTHER" id="PTHR30050">
    <property type="entry name" value="CHROMOSOMAL REPLICATION INITIATOR PROTEIN DNAA"/>
    <property type="match status" value="1"/>
</dbReference>
<dbReference type="SUPFAM" id="SSF52540">
    <property type="entry name" value="P-loop containing nucleoside triphosphate hydrolases"/>
    <property type="match status" value="1"/>
</dbReference>
<evidence type="ECO:0000259" key="1">
    <source>
        <dbReference type="Pfam" id="PF01695"/>
    </source>
</evidence>
<dbReference type="GO" id="GO:0005524">
    <property type="term" value="F:ATP binding"/>
    <property type="evidence" value="ECO:0007669"/>
    <property type="project" value="InterPro"/>
</dbReference>
<dbReference type="PANTHER" id="PTHR30050:SF8">
    <property type="entry name" value="PRIMOSOMAL PROTEIN DNAI"/>
    <property type="match status" value="1"/>
</dbReference>
<protein>
    <submittedName>
        <fullName evidence="3">Primosomal protein DnaI</fullName>
    </submittedName>
</protein>
<dbReference type="GO" id="GO:0006260">
    <property type="term" value="P:DNA replication"/>
    <property type="evidence" value="ECO:0007669"/>
    <property type="project" value="TreeGrafter"/>
</dbReference>
<dbReference type="CDD" id="cd00009">
    <property type="entry name" value="AAA"/>
    <property type="match status" value="1"/>
</dbReference>
<sequence length="300" mass="34861">MEKVGQTMKHKNHQSHMVSDELIKTILAHPAISDFITSHQLSQEIIKLSLPKFNQFLMEKERFENQDPSYIAKGYEPILIMNEGYADVSYKETRALKERQYQNEVANRINVVSLPKSYKNINFDDIILDDVKRLPIFEAVVEFVRQYPNTNQKGLYLYGDMGVGKSYLMAAMARELSEQKQVSTTLIHFPSFTIDVKNAINTGTVKEEIDIVKKAEVLILDDIGAEQSTSWIRDEVLQVILQYRMLEELPTFFTSNYSLEDLEKKLAKMKTGDETWQAKRVMERIRFLAKEVHLEGENRR</sequence>
<dbReference type="Proteomes" id="UP000644875">
    <property type="component" value="Unassembled WGS sequence"/>
</dbReference>
<comment type="caution">
    <text evidence="3">The sequence shown here is derived from an EMBL/GenBank/DDBJ whole genome shotgun (WGS) entry which is preliminary data.</text>
</comment>
<gene>
    <name evidence="3" type="primary">dnaI</name>
    <name evidence="3" type="ORF">JHK64_01310</name>
</gene>
<feature type="domain" description="IstB-like ATP-binding" evidence="1">
    <location>
        <begin position="141"/>
        <end position="298"/>
    </location>
</feature>
<feature type="domain" description="Primosomal DnaI N-terminal" evidence="2">
    <location>
        <begin position="1"/>
        <end position="90"/>
    </location>
</feature>
<accession>A0A934P976</accession>
<proteinExistence type="predicted"/>
<evidence type="ECO:0000313" key="3">
    <source>
        <dbReference type="EMBL" id="MBJ8349267.1"/>
    </source>
</evidence>
<dbReference type="NCBIfam" id="NF006505">
    <property type="entry name" value="PRK08939.1"/>
    <property type="match status" value="1"/>
</dbReference>
<reference evidence="3 4" key="1">
    <citation type="journal article" date="2021" name="Int. J. Syst. Evol. Microbiol.">
        <title>Streptococcus vicugnae sp. nov., isolated from faeces of alpacas (Vicugna pacos) and cattle (Bos taurus), Streptococcus zalophi sp. nov., and Streptococcus pacificus sp. nov., isolated from respiratory tract of California sea lions (Zalophus californianus).</title>
        <authorList>
            <person name="Volokhov D.V."/>
            <person name="Zagorodnyaya T.A."/>
            <person name="Shen Z."/>
            <person name="Blom J."/>
            <person name="Furtak V.A."/>
            <person name="Eisenberg T."/>
            <person name="Fan P."/>
            <person name="Jeong K.C."/>
            <person name="Gao Y."/>
            <person name="Zhang S."/>
            <person name="Amselle M."/>
        </authorList>
    </citation>
    <scope>NUCLEOTIDE SEQUENCE [LARGE SCALE GENOMIC DNA]</scope>
    <source>
        <strain evidence="4">CSL7508-lung</strain>
    </source>
</reference>
<dbReference type="RefSeq" id="WP_199567192.1">
    <property type="nucleotide sequence ID" value="NZ_JAENBP010000001.1"/>
</dbReference>
<evidence type="ECO:0000259" key="2">
    <source>
        <dbReference type="Pfam" id="PF07319"/>
    </source>
</evidence>
<dbReference type="EMBL" id="JAENBP010000001">
    <property type="protein sequence ID" value="MBJ8349267.1"/>
    <property type="molecule type" value="Genomic_DNA"/>
</dbReference>
<dbReference type="InterPro" id="IPR027417">
    <property type="entry name" value="P-loop_NTPase"/>
</dbReference>
<dbReference type="Gene3D" id="3.40.50.300">
    <property type="entry name" value="P-loop containing nucleotide triphosphate hydrolases"/>
    <property type="match status" value="1"/>
</dbReference>
<dbReference type="AlphaFoldDB" id="A0A934P976"/>
<name>A0A934P976_9STRE</name>
<evidence type="ECO:0000313" key="4">
    <source>
        <dbReference type="Proteomes" id="UP000644875"/>
    </source>
</evidence>